<dbReference type="GO" id="GO:0048244">
    <property type="term" value="F:phytanoyl-CoA dioxygenase activity"/>
    <property type="evidence" value="ECO:0007669"/>
    <property type="project" value="UniProtKB-EC"/>
</dbReference>
<dbReference type="PANTHER" id="PTHR21308">
    <property type="entry name" value="PHYTANOYL-COA ALPHA-HYDROXYLASE"/>
    <property type="match status" value="1"/>
</dbReference>
<dbReference type="PANTHER" id="PTHR21308:SF1">
    <property type="entry name" value="PHYTANOYL-COA DIOXYGENASE, PEROXISOMAL"/>
    <property type="match status" value="1"/>
</dbReference>
<accession>A0AA38MP31</accession>
<dbReference type="GO" id="GO:0001561">
    <property type="term" value="P:fatty acid alpha-oxidation"/>
    <property type="evidence" value="ECO:0007669"/>
    <property type="project" value="InterPro"/>
</dbReference>
<evidence type="ECO:0000256" key="2">
    <source>
        <dbReference type="ARBA" id="ARBA00034809"/>
    </source>
</evidence>
<evidence type="ECO:0000313" key="6">
    <source>
        <dbReference type="EMBL" id="KAJ3665675.1"/>
    </source>
</evidence>
<evidence type="ECO:0000256" key="3">
    <source>
        <dbReference type="ARBA" id="ARBA00034921"/>
    </source>
</evidence>
<dbReference type="Pfam" id="PF05721">
    <property type="entry name" value="PhyH"/>
    <property type="match status" value="1"/>
</dbReference>
<organism evidence="6 7">
    <name type="scientific">Zophobas morio</name>
    <dbReference type="NCBI Taxonomy" id="2755281"/>
    <lineage>
        <taxon>Eukaryota</taxon>
        <taxon>Metazoa</taxon>
        <taxon>Ecdysozoa</taxon>
        <taxon>Arthropoda</taxon>
        <taxon>Hexapoda</taxon>
        <taxon>Insecta</taxon>
        <taxon>Pterygota</taxon>
        <taxon>Neoptera</taxon>
        <taxon>Endopterygota</taxon>
        <taxon>Coleoptera</taxon>
        <taxon>Polyphaga</taxon>
        <taxon>Cucujiformia</taxon>
        <taxon>Tenebrionidae</taxon>
        <taxon>Zophobas</taxon>
    </lineage>
</organism>
<dbReference type="EC" id="1.14.11.18" evidence="2"/>
<dbReference type="SUPFAM" id="SSF51197">
    <property type="entry name" value="Clavaminate synthase-like"/>
    <property type="match status" value="1"/>
</dbReference>
<reference evidence="6" key="1">
    <citation type="journal article" date="2023" name="G3 (Bethesda)">
        <title>Whole genome assemblies of Zophobas morio and Tenebrio molitor.</title>
        <authorList>
            <person name="Kaur S."/>
            <person name="Stinson S.A."/>
            <person name="diCenzo G.C."/>
        </authorList>
    </citation>
    <scope>NUCLEOTIDE SEQUENCE</scope>
    <source>
        <strain evidence="6">QUZm001</strain>
    </source>
</reference>
<dbReference type="AlphaFoldDB" id="A0AA38MP31"/>
<dbReference type="Gene3D" id="2.60.120.620">
    <property type="entry name" value="q2cbj1_9rhob like domain"/>
    <property type="match status" value="1"/>
</dbReference>
<proteinExistence type="inferred from homology"/>
<evidence type="ECO:0000256" key="5">
    <source>
        <dbReference type="SAM" id="MobiDB-lite"/>
    </source>
</evidence>
<evidence type="ECO:0000256" key="4">
    <source>
        <dbReference type="ARBA" id="ARBA00034924"/>
    </source>
</evidence>
<comment type="similarity">
    <text evidence="1">Belongs to the PhyH family.</text>
</comment>
<evidence type="ECO:0000313" key="7">
    <source>
        <dbReference type="Proteomes" id="UP001168821"/>
    </source>
</evidence>
<feature type="region of interest" description="Disordered" evidence="5">
    <location>
        <begin position="177"/>
        <end position="196"/>
    </location>
</feature>
<keyword evidence="7" id="KW-1185">Reference proteome</keyword>
<dbReference type="InterPro" id="IPR047128">
    <property type="entry name" value="PhyH"/>
</dbReference>
<name>A0AA38MP31_9CUCU</name>
<gene>
    <name evidence="6" type="ORF">Zmor_001161</name>
</gene>
<comment type="caution">
    <text evidence="6">The sequence shown here is derived from an EMBL/GenBank/DDBJ whole genome shotgun (WGS) entry which is preliminary data.</text>
</comment>
<dbReference type="Proteomes" id="UP001168821">
    <property type="component" value="Unassembled WGS sequence"/>
</dbReference>
<dbReference type="EMBL" id="JALNTZ010000001">
    <property type="protein sequence ID" value="KAJ3665675.1"/>
    <property type="molecule type" value="Genomic_DNA"/>
</dbReference>
<sequence length="196" mass="22308">MGKFRYTQDSGILTEKQRQFYEDNGYIVIKNNVSNVLLDNIRQRFLDICNGKVDTGFMTIMKDPSLIKHKHVKGEYLIHMVQNFLFDEVLSQCATDTAVTDVIASIIGSNVTAVQSMLFNKPPNSDPGASLHPLHQDLHYFPFRPAERMAASWTAMERVDESNGCLYVVPGSHKGDLHQHSYPNVRNSIRHNEQRS</sequence>
<dbReference type="InterPro" id="IPR008775">
    <property type="entry name" value="Phytyl_CoA_dOase-like"/>
</dbReference>
<evidence type="ECO:0000256" key="1">
    <source>
        <dbReference type="ARBA" id="ARBA00005830"/>
    </source>
</evidence>
<protein>
    <recommendedName>
        <fullName evidence="2">phytanoyl-CoA dioxygenase</fullName>
        <ecNumber evidence="2">1.14.11.18</ecNumber>
    </recommendedName>
    <alternativeName>
        <fullName evidence="3">Phytanic acid oxidase</fullName>
    </alternativeName>
    <alternativeName>
        <fullName evidence="4">Phytanoyl-CoA alpha-hydroxylase</fullName>
    </alternativeName>
</protein>